<evidence type="ECO:0000256" key="3">
    <source>
        <dbReference type="ARBA" id="ARBA00022862"/>
    </source>
</evidence>
<evidence type="ECO:0000256" key="2">
    <source>
        <dbReference type="ARBA" id="ARBA00022559"/>
    </source>
</evidence>
<protein>
    <recommendedName>
        <fullName evidence="7">Thioredoxin-dependent peroxiredoxin Bcp</fullName>
    </recommendedName>
</protein>
<dbReference type="SUPFAM" id="SSF52833">
    <property type="entry name" value="Thioredoxin-like"/>
    <property type="match status" value="1"/>
</dbReference>
<dbReference type="InterPro" id="IPR050924">
    <property type="entry name" value="Peroxiredoxin_BCP/PrxQ"/>
</dbReference>
<dbReference type="GO" id="GO:0005737">
    <property type="term" value="C:cytoplasm"/>
    <property type="evidence" value="ECO:0007669"/>
    <property type="project" value="TreeGrafter"/>
</dbReference>
<dbReference type="AlphaFoldDB" id="A0A1W1X7E1"/>
<dbReference type="PANTHER" id="PTHR42801">
    <property type="entry name" value="THIOREDOXIN-DEPENDENT PEROXIDE REDUCTASE"/>
    <property type="match status" value="1"/>
</dbReference>
<organism evidence="9 10">
    <name type="scientific">Desulfacinum hydrothermale DSM 13146</name>
    <dbReference type="NCBI Taxonomy" id="1121390"/>
    <lineage>
        <taxon>Bacteria</taxon>
        <taxon>Pseudomonadati</taxon>
        <taxon>Thermodesulfobacteriota</taxon>
        <taxon>Syntrophobacteria</taxon>
        <taxon>Syntrophobacterales</taxon>
        <taxon>Syntrophobacteraceae</taxon>
        <taxon>Desulfacinum</taxon>
    </lineage>
</organism>
<dbReference type="InterPro" id="IPR000866">
    <property type="entry name" value="AhpC/TSA"/>
</dbReference>
<dbReference type="Gene3D" id="3.40.30.10">
    <property type="entry name" value="Glutaredoxin"/>
    <property type="match status" value="1"/>
</dbReference>
<evidence type="ECO:0000259" key="8">
    <source>
        <dbReference type="Pfam" id="PF00578"/>
    </source>
</evidence>
<accession>A0A1W1X7E1</accession>
<evidence type="ECO:0000256" key="5">
    <source>
        <dbReference type="ARBA" id="ARBA00023157"/>
    </source>
</evidence>
<dbReference type="InterPro" id="IPR036249">
    <property type="entry name" value="Thioredoxin-like_sf"/>
</dbReference>
<evidence type="ECO:0000256" key="6">
    <source>
        <dbReference type="ARBA" id="ARBA00023284"/>
    </source>
</evidence>
<keyword evidence="3" id="KW-0049">Antioxidant</keyword>
<dbReference type="STRING" id="1121390.SAMN02746041_00758"/>
<name>A0A1W1X7E1_9BACT</name>
<feature type="domain" description="Alkyl hydroperoxide reductase subunit C/ Thiol specific antioxidant" evidence="8">
    <location>
        <begin position="1"/>
        <end position="81"/>
    </location>
</feature>
<keyword evidence="2" id="KW-0575">Peroxidase</keyword>
<dbReference type="GO" id="GO:0045454">
    <property type="term" value="P:cell redox homeostasis"/>
    <property type="evidence" value="ECO:0007669"/>
    <property type="project" value="TreeGrafter"/>
</dbReference>
<comment type="function">
    <text evidence="1">Thiol-specific peroxidase that catalyzes the reduction of hydrogen peroxide and organic hydroperoxides to water and alcohols, respectively. Plays a role in cell protection against oxidative stress by detoxifying peroxides and as sensor of hydrogen peroxide-mediated signaling events.</text>
</comment>
<evidence type="ECO:0000256" key="7">
    <source>
        <dbReference type="ARBA" id="ARBA00042639"/>
    </source>
</evidence>
<proteinExistence type="predicted"/>
<dbReference type="GO" id="GO:0008379">
    <property type="term" value="F:thioredoxin peroxidase activity"/>
    <property type="evidence" value="ECO:0007669"/>
    <property type="project" value="TreeGrafter"/>
</dbReference>
<keyword evidence="5" id="KW-1015">Disulfide bond</keyword>
<evidence type="ECO:0000313" key="10">
    <source>
        <dbReference type="Proteomes" id="UP000192783"/>
    </source>
</evidence>
<sequence>MRDALDTLQEHNVKVVGISPDAPGTQKRFAEKRALPFPLLSDDDHLVAQAFGVWGEKKVRGKIGMGIVRSAFLFDEDGRLLHAWYKISPKETVPKLLEALQEGP</sequence>
<dbReference type="PANTHER" id="PTHR42801:SF4">
    <property type="entry name" value="AHPC_TSA FAMILY PROTEIN"/>
    <property type="match status" value="1"/>
</dbReference>
<gene>
    <name evidence="9" type="ORF">SAMN02746041_00758</name>
</gene>
<dbReference type="CDD" id="cd03017">
    <property type="entry name" value="PRX_BCP"/>
    <property type="match status" value="1"/>
</dbReference>
<evidence type="ECO:0000256" key="1">
    <source>
        <dbReference type="ARBA" id="ARBA00003330"/>
    </source>
</evidence>
<evidence type="ECO:0000256" key="4">
    <source>
        <dbReference type="ARBA" id="ARBA00023002"/>
    </source>
</evidence>
<keyword evidence="6" id="KW-0676">Redox-active center</keyword>
<evidence type="ECO:0000313" key="9">
    <source>
        <dbReference type="EMBL" id="SMC19733.1"/>
    </source>
</evidence>
<dbReference type="Proteomes" id="UP000192783">
    <property type="component" value="Unassembled WGS sequence"/>
</dbReference>
<keyword evidence="10" id="KW-1185">Reference proteome</keyword>
<keyword evidence="4" id="KW-0560">Oxidoreductase</keyword>
<dbReference type="Pfam" id="PF00578">
    <property type="entry name" value="AhpC-TSA"/>
    <property type="match status" value="1"/>
</dbReference>
<dbReference type="GO" id="GO:0034599">
    <property type="term" value="P:cellular response to oxidative stress"/>
    <property type="evidence" value="ECO:0007669"/>
    <property type="project" value="TreeGrafter"/>
</dbReference>
<dbReference type="EMBL" id="FWXF01000002">
    <property type="protein sequence ID" value="SMC19733.1"/>
    <property type="molecule type" value="Genomic_DNA"/>
</dbReference>
<reference evidence="9 10" key="1">
    <citation type="submission" date="2017-04" db="EMBL/GenBank/DDBJ databases">
        <authorList>
            <person name="Afonso C.L."/>
            <person name="Miller P.J."/>
            <person name="Scott M.A."/>
            <person name="Spackman E."/>
            <person name="Goraichik I."/>
            <person name="Dimitrov K.M."/>
            <person name="Suarez D.L."/>
            <person name="Swayne D.E."/>
        </authorList>
    </citation>
    <scope>NUCLEOTIDE SEQUENCE [LARGE SCALE GENOMIC DNA]</scope>
    <source>
        <strain evidence="9 10">DSM 13146</strain>
    </source>
</reference>